<sequence length="64" mass="7140">MVLLPGGGEDTNSHSRKESSFHDYSVLDTPQGLLAGRQSSVIAAKEERHTRLYRKCSRPARLTK</sequence>
<dbReference type="AlphaFoldDB" id="A0A5B7EWE5"/>
<accession>A0A5B7EWE5</accession>
<dbReference type="Proteomes" id="UP000324222">
    <property type="component" value="Unassembled WGS sequence"/>
</dbReference>
<evidence type="ECO:0000313" key="2">
    <source>
        <dbReference type="EMBL" id="MPC37775.1"/>
    </source>
</evidence>
<gene>
    <name evidence="2" type="ORF">E2C01_031266</name>
</gene>
<feature type="compositionally biased region" description="Basic and acidic residues" evidence="1">
    <location>
        <begin position="11"/>
        <end position="21"/>
    </location>
</feature>
<comment type="caution">
    <text evidence="2">The sequence shown here is derived from an EMBL/GenBank/DDBJ whole genome shotgun (WGS) entry which is preliminary data.</text>
</comment>
<organism evidence="2 3">
    <name type="scientific">Portunus trituberculatus</name>
    <name type="common">Swimming crab</name>
    <name type="synonym">Neptunus trituberculatus</name>
    <dbReference type="NCBI Taxonomy" id="210409"/>
    <lineage>
        <taxon>Eukaryota</taxon>
        <taxon>Metazoa</taxon>
        <taxon>Ecdysozoa</taxon>
        <taxon>Arthropoda</taxon>
        <taxon>Crustacea</taxon>
        <taxon>Multicrustacea</taxon>
        <taxon>Malacostraca</taxon>
        <taxon>Eumalacostraca</taxon>
        <taxon>Eucarida</taxon>
        <taxon>Decapoda</taxon>
        <taxon>Pleocyemata</taxon>
        <taxon>Brachyura</taxon>
        <taxon>Eubrachyura</taxon>
        <taxon>Portunoidea</taxon>
        <taxon>Portunidae</taxon>
        <taxon>Portuninae</taxon>
        <taxon>Portunus</taxon>
    </lineage>
</organism>
<feature type="region of interest" description="Disordered" evidence="1">
    <location>
        <begin position="1"/>
        <end position="24"/>
    </location>
</feature>
<dbReference type="EMBL" id="VSRR010003880">
    <property type="protein sequence ID" value="MPC37775.1"/>
    <property type="molecule type" value="Genomic_DNA"/>
</dbReference>
<proteinExistence type="predicted"/>
<evidence type="ECO:0000313" key="3">
    <source>
        <dbReference type="Proteomes" id="UP000324222"/>
    </source>
</evidence>
<reference evidence="2 3" key="1">
    <citation type="submission" date="2019-05" db="EMBL/GenBank/DDBJ databases">
        <title>Another draft genome of Portunus trituberculatus and its Hox gene families provides insights of decapod evolution.</title>
        <authorList>
            <person name="Jeong J.-H."/>
            <person name="Song I."/>
            <person name="Kim S."/>
            <person name="Choi T."/>
            <person name="Kim D."/>
            <person name="Ryu S."/>
            <person name="Kim W."/>
        </authorList>
    </citation>
    <scope>NUCLEOTIDE SEQUENCE [LARGE SCALE GENOMIC DNA]</scope>
    <source>
        <tissue evidence="2">Muscle</tissue>
    </source>
</reference>
<name>A0A5B7EWE5_PORTR</name>
<evidence type="ECO:0000256" key="1">
    <source>
        <dbReference type="SAM" id="MobiDB-lite"/>
    </source>
</evidence>
<protein>
    <submittedName>
        <fullName evidence="2">Uncharacterized protein</fullName>
    </submittedName>
</protein>
<keyword evidence="3" id="KW-1185">Reference proteome</keyword>